<gene>
    <name evidence="1" type="ORF">ODALV1_LOCUS16190</name>
</gene>
<name>A0ABP1QXG4_9HEXA</name>
<proteinExistence type="predicted"/>
<reference evidence="1 2" key="1">
    <citation type="submission" date="2024-08" db="EMBL/GenBank/DDBJ databases">
        <authorList>
            <person name="Cucini C."/>
            <person name="Frati F."/>
        </authorList>
    </citation>
    <scope>NUCLEOTIDE SEQUENCE [LARGE SCALE GENOMIC DNA]</scope>
</reference>
<evidence type="ECO:0000313" key="1">
    <source>
        <dbReference type="EMBL" id="CAL8113826.1"/>
    </source>
</evidence>
<protein>
    <submittedName>
        <fullName evidence="1">Uncharacterized protein</fullName>
    </submittedName>
</protein>
<organism evidence="1 2">
    <name type="scientific">Orchesella dallaii</name>
    <dbReference type="NCBI Taxonomy" id="48710"/>
    <lineage>
        <taxon>Eukaryota</taxon>
        <taxon>Metazoa</taxon>
        <taxon>Ecdysozoa</taxon>
        <taxon>Arthropoda</taxon>
        <taxon>Hexapoda</taxon>
        <taxon>Collembola</taxon>
        <taxon>Entomobryomorpha</taxon>
        <taxon>Entomobryoidea</taxon>
        <taxon>Orchesellidae</taxon>
        <taxon>Orchesellinae</taxon>
        <taxon>Orchesella</taxon>
    </lineage>
</organism>
<comment type="caution">
    <text evidence="1">The sequence shown here is derived from an EMBL/GenBank/DDBJ whole genome shotgun (WGS) entry which is preliminary data.</text>
</comment>
<accession>A0ABP1QXG4</accession>
<sequence>MSTDTLDSGGMDCGRRVMPCPSCASICHQVMRLCPYLTPDRVQYDLFGDAVAHVSQYGGHPAFYCPLENWHASDPAYGDSCESGYVDEYNDPDYLHNLCVDPSLSLSKRSVEFVKEYKTCCWTYTYSLLSYNRAFEEDATNRVVLNCCDVSGNCEKSDAGTSNVSSSLITGSYMNRRTANNQVRTQDGRFRELNSYQADDGEDSYEEYASGRELQEYDADNKRVVRETHNEFWIETKLYSNSHQNCLICDTSTPLNENE</sequence>
<evidence type="ECO:0000313" key="2">
    <source>
        <dbReference type="Proteomes" id="UP001642540"/>
    </source>
</evidence>
<keyword evidence="2" id="KW-1185">Reference proteome</keyword>
<dbReference type="Proteomes" id="UP001642540">
    <property type="component" value="Unassembled WGS sequence"/>
</dbReference>
<dbReference type="EMBL" id="CAXLJM020000049">
    <property type="protein sequence ID" value="CAL8113826.1"/>
    <property type="molecule type" value="Genomic_DNA"/>
</dbReference>